<reference evidence="3" key="1">
    <citation type="journal article" date="2017" name="Nature">
        <title>The sunflower genome provides insights into oil metabolism, flowering and Asterid evolution.</title>
        <authorList>
            <person name="Badouin H."/>
            <person name="Gouzy J."/>
            <person name="Grassa C.J."/>
            <person name="Murat F."/>
            <person name="Staton S.E."/>
            <person name="Cottret L."/>
            <person name="Lelandais-Briere C."/>
            <person name="Owens G.L."/>
            <person name="Carrere S."/>
            <person name="Mayjonade B."/>
            <person name="Legrand L."/>
            <person name="Gill N."/>
            <person name="Kane N.C."/>
            <person name="Bowers J.E."/>
            <person name="Hubner S."/>
            <person name="Bellec A."/>
            <person name="Berard A."/>
            <person name="Berges H."/>
            <person name="Blanchet N."/>
            <person name="Boniface M.C."/>
            <person name="Brunel D."/>
            <person name="Catrice O."/>
            <person name="Chaidir N."/>
            <person name="Claudel C."/>
            <person name="Donnadieu C."/>
            <person name="Faraut T."/>
            <person name="Fievet G."/>
            <person name="Helmstetter N."/>
            <person name="King M."/>
            <person name="Knapp S.J."/>
            <person name="Lai Z."/>
            <person name="Le Paslier M.C."/>
            <person name="Lippi Y."/>
            <person name="Lorenzon L."/>
            <person name="Mandel J.R."/>
            <person name="Marage G."/>
            <person name="Marchand G."/>
            <person name="Marquand E."/>
            <person name="Bret-Mestries E."/>
            <person name="Morien E."/>
            <person name="Nambeesan S."/>
            <person name="Nguyen T."/>
            <person name="Pegot-Espagnet P."/>
            <person name="Pouilly N."/>
            <person name="Raftis F."/>
            <person name="Sallet E."/>
            <person name="Schiex T."/>
            <person name="Thomas J."/>
            <person name="Vandecasteele C."/>
            <person name="Vares D."/>
            <person name="Vear F."/>
            <person name="Vautrin S."/>
            <person name="Crespi M."/>
            <person name="Mangin B."/>
            <person name="Burke J.M."/>
            <person name="Salse J."/>
            <person name="Munos S."/>
            <person name="Vincourt P."/>
            <person name="Rieseberg L.H."/>
            <person name="Langlade N.B."/>
        </authorList>
    </citation>
    <scope>NUCLEOTIDE SEQUENCE [LARGE SCALE GENOMIC DNA]</scope>
    <source>
        <strain evidence="3">cv. SF193</strain>
    </source>
</reference>
<dbReference type="Proteomes" id="UP000215914">
    <property type="component" value="Chromosome 9"/>
</dbReference>
<sequence>MITKLLNGFPDFVQTSRYIRYRLVTQRCRTTMQGSIRSPRLSKPSTLSSLDGLGLFGKGH</sequence>
<evidence type="ECO:0000313" key="3">
    <source>
        <dbReference type="Proteomes" id="UP000215914"/>
    </source>
</evidence>
<accession>A0A251TU90</accession>
<name>A0A251TU90_HELAN</name>
<dbReference type="EMBL" id="CM007898">
    <property type="protein sequence ID" value="OTG14303.1"/>
    <property type="molecule type" value="Genomic_DNA"/>
</dbReference>
<protein>
    <submittedName>
        <fullName evidence="2">Uncharacterized protein</fullName>
    </submittedName>
</protein>
<dbReference type="InParanoid" id="A0A251TU90"/>
<evidence type="ECO:0000313" key="2">
    <source>
        <dbReference type="EMBL" id="OTG14303.1"/>
    </source>
</evidence>
<proteinExistence type="predicted"/>
<gene>
    <name evidence="2" type="ORF">HannXRQ_Chr09g0247901</name>
</gene>
<evidence type="ECO:0000256" key="1">
    <source>
        <dbReference type="SAM" id="MobiDB-lite"/>
    </source>
</evidence>
<organism evidence="2 3">
    <name type="scientific">Helianthus annuus</name>
    <name type="common">Common sunflower</name>
    <dbReference type="NCBI Taxonomy" id="4232"/>
    <lineage>
        <taxon>Eukaryota</taxon>
        <taxon>Viridiplantae</taxon>
        <taxon>Streptophyta</taxon>
        <taxon>Embryophyta</taxon>
        <taxon>Tracheophyta</taxon>
        <taxon>Spermatophyta</taxon>
        <taxon>Magnoliopsida</taxon>
        <taxon>eudicotyledons</taxon>
        <taxon>Gunneridae</taxon>
        <taxon>Pentapetalae</taxon>
        <taxon>asterids</taxon>
        <taxon>campanulids</taxon>
        <taxon>Asterales</taxon>
        <taxon>Asteraceae</taxon>
        <taxon>Asteroideae</taxon>
        <taxon>Heliantheae alliance</taxon>
        <taxon>Heliantheae</taxon>
        <taxon>Helianthus</taxon>
    </lineage>
</organism>
<feature type="region of interest" description="Disordered" evidence="1">
    <location>
        <begin position="34"/>
        <end position="60"/>
    </location>
</feature>
<dbReference type="AlphaFoldDB" id="A0A251TU90"/>
<keyword evidence="3" id="KW-1185">Reference proteome</keyword>